<name>K1ZJV0_9BACT</name>
<reference evidence="2" key="1">
    <citation type="journal article" date="2012" name="Science">
        <title>Fermentation, hydrogen, and sulfur metabolism in multiple uncultivated bacterial phyla.</title>
        <authorList>
            <person name="Wrighton K.C."/>
            <person name="Thomas B.C."/>
            <person name="Sharon I."/>
            <person name="Miller C.S."/>
            <person name="Castelle C.J."/>
            <person name="VerBerkmoes N.C."/>
            <person name="Wilkins M.J."/>
            <person name="Hettich R.L."/>
            <person name="Lipton M.S."/>
            <person name="Williams K.H."/>
            <person name="Long P.E."/>
            <person name="Banfield J.F."/>
        </authorList>
    </citation>
    <scope>NUCLEOTIDE SEQUENCE [LARGE SCALE GENOMIC DNA]</scope>
</reference>
<keyword evidence="1" id="KW-0175">Coiled coil</keyword>
<dbReference type="AlphaFoldDB" id="K1ZJV0"/>
<proteinExistence type="predicted"/>
<gene>
    <name evidence="2" type="ORF">ACD_71C00053G0003</name>
</gene>
<accession>K1ZJV0</accession>
<dbReference type="EMBL" id="AMFJ01028784">
    <property type="protein sequence ID" value="EKD44668.1"/>
    <property type="molecule type" value="Genomic_DNA"/>
</dbReference>
<protein>
    <submittedName>
        <fullName evidence="2">Uncharacterized protein</fullName>
    </submittedName>
</protein>
<evidence type="ECO:0000256" key="1">
    <source>
        <dbReference type="SAM" id="Coils"/>
    </source>
</evidence>
<sequence>MIRYKQFLLYPHPMSHIKQYIEKSLLIPPDRKECLSNEEVHGAIKDDVLCFIQTYAPLEQEILSQVNKELAILNTQIRNYLQNKETELREREINQMELEIAYL</sequence>
<feature type="coiled-coil region" evidence="1">
    <location>
        <begin position="63"/>
        <end position="101"/>
    </location>
</feature>
<evidence type="ECO:0000313" key="2">
    <source>
        <dbReference type="EMBL" id="EKD44668.1"/>
    </source>
</evidence>
<comment type="caution">
    <text evidence="2">The sequence shown here is derived from an EMBL/GenBank/DDBJ whole genome shotgun (WGS) entry which is preliminary data.</text>
</comment>
<organism evidence="2">
    <name type="scientific">uncultured bacterium</name>
    <name type="common">gcode 4</name>
    <dbReference type="NCBI Taxonomy" id="1234023"/>
    <lineage>
        <taxon>Bacteria</taxon>
        <taxon>environmental samples</taxon>
    </lineage>
</organism>